<dbReference type="eggNOG" id="ENOG5033B8Y">
    <property type="taxonomic scope" value="Bacteria"/>
</dbReference>
<dbReference type="Proteomes" id="UP000002007">
    <property type="component" value="Chromosome"/>
</dbReference>
<gene>
    <name evidence="2" type="ordered locus">RSal33209_1104</name>
</gene>
<dbReference type="AlphaFoldDB" id="A9WP67"/>
<organism evidence="2 3">
    <name type="scientific">Renibacterium salmoninarum (strain ATCC 33209 / DSM 20767 / JCM 11484 / NBRC 15589 / NCIMB 2235)</name>
    <dbReference type="NCBI Taxonomy" id="288705"/>
    <lineage>
        <taxon>Bacteria</taxon>
        <taxon>Bacillati</taxon>
        <taxon>Actinomycetota</taxon>
        <taxon>Actinomycetes</taxon>
        <taxon>Micrococcales</taxon>
        <taxon>Micrococcaceae</taxon>
        <taxon>Renibacterium</taxon>
    </lineage>
</organism>
<reference evidence="3" key="1">
    <citation type="journal article" date="2008" name="J. Bacteriol.">
        <title>Genome sequence of the fish pathogen Renibacterium salmoninarum suggests reductive evolution away from an environmental Arthrobacter ancestor.</title>
        <authorList>
            <person name="Wiens G.D."/>
            <person name="Rockey D.D."/>
            <person name="Wu Z."/>
            <person name="Chang J."/>
            <person name="Levy R."/>
            <person name="Crane S."/>
            <person name="Chen D.S."/>
            <person name="Capri G.R."/>
            <person name="Burnett J.R."/>
            <person name="Sudheesh P.S."/>
            <person name="Schipma M.J."/>
            <person name="Burd H."/>
            <person name="Bhattacharyya A."/>
            <person name="Rhodes L.D."/>
            <person name="Kaul R."/>
            <person name="Strom M.S."/>
        </authorList>
    </citation>
    <scope>NUCLEOTIDE SEQUENCE [LARGE SCALE GENOMIC DNA]</scope>
    <source>
        <strain evidence="3">ATCC 33209 / DSM 20767 / JCM 11484 / NBRC 15589 / NCIMB 2235</strain>
    </source>
</reference>
<name>A9WP67_RENSM</name>
<dbReference type="EMBL" id="CP000910">
    <property type="protein sequence ID" value="ABY22842.1"/>
    <property type="molecule type" value="Genomic_DNA"/>
</dbReference>
<keyword evidence="1" id="KW-0732">Signal</keyword>
<evidence type="ECO:0000313" key="2">
    <source>
        <dbReference type="EMBL" id="ABY22842.1"/>
    </source>
</evidence>
<feature type="signal peptide" evidence="1">
    <location>
        <begin position="1"/>
        <end position="33"/>
    </location>
</feature>
<evidence type="ECO:0000256" key="1">
    <source>
        <dbReference type="SAM" id="SignalP"/>
    </source>
</evidence>
<feature type="chain" id="PRO_5002746328" evidence="1">
    <location>
        <begin position="34"/>
        <end position="179"/>
    </location>
</feature>
<dbReference type="STRING" id="288705.RSal33209_1104"/>
<proteinExistence type="predicted"/>
<dbReference type="HOGENOM" id="CLU_1502295_0_0_11"/>
<dbReference type="KEGG" id="rsa:RSal33209_1104"/>
<sequence>MKENAMPKTARAALSAIVTLFLLFAVFPSSASAQTFGGNVGFDWKIDNAPAAGLTDIIFSTKFNPDTAHVAGNYVADQFQFQNQNDVDYMGLQPRANQNGQQILHAAFSSFLAGTTSTDSQCSDGADGGSGVSCAVDFAADYSHGYTLTVARSGTDTWRGTVKDVVTGTSTHIGTYVLP</sequence>
<evidence type="ECO:0000313" key="3">
    <source>
        <dbReference type="Proteomes" id="UP000002007"/>
    </source>
</evidence>
<protein>
    <submittedName>
        <fullName evidence="2">Hypothetical membrane protein</fullName>
    </submittedName>
</protein>
<accession>A9WP67</accession>
<keyword evidence="3" id="KW-1185">Reference proteome</keyword>